<dbReference type="InterPro" id="IPR002543">
    <property type="entry name" value="FtsK_dom"/>
</dbReference>
<evidence type="ECO:0000256" key="5">
    <source>
        <dbReference type="SAM" id="MobiDB-lite"/>
    </source>
</evidence>
<dbReference type="Gene3D" id="3.40.50.300">
    <property type="entry name" value="P-loop containing nucleotide triphosphate hydrolases"/>
    <property type="match status" value="3"/>
</dbReference>
<dbReference type="SUPFAM" id="SSF52540">
    <property type="entry name" value="P-loop containing nucleoside triphosphate hydrolases"/>
    <property type="match status" value="3"/>
</dbReference>
<evidence type="ECO:0000313" key="8">
    <source>
        <dbReference type="EMBL" id="EJZ81560.1"/>
    </source>
</evidence>
<dbReference type="InterPro" id="IPR023837">
    <property type="entry name" value="EccCb-like_Actinobacteria"/>
</dbReference>
<feature type="domain" description="FtsK" evidence="7">
    <location>
        <begin position="751"/>
        <end position="921"/>
    </location>
</feature>
<evidence type="ECO:0000256" key="1">
    <source>
        <dbReference type="ARBA" id="ARBA00022737"/>
    </source>
</evidence>
<evidence type="ECO:0000256" key="3">
    <source>
        <dbReference type="ARBA" id="ARBA00022840"/>
    </source>
</evidence>
<keyword evidence="6" id="KW-0472">Membrane</keyword>
<dbReference type="InterPro" id="IPR027417">
    <property type="entry name" value="P-loop_NTPase"/>
</dbReference>
<dbReference type="PATRIC" id="fig|883169.3.peg.1464"/>
<sequence>MDAVSSERIVIPVEPAGRAPAPPRPSGALRAEDVPEAAKPQPTPLIRLIMPLVMVAAMGAVVIVVVTSAGEVSPMMLLFPLMMAMGFVMMLSPQQADDPDESRRSYLRHLEGLRQQALRNGRAQRDHEEHRYPPAGALWALAAGERLWERGAGDEDAADVRVATGRTALCTPIEVGEVKSAEDLDPVCAVALRHTLKSVGALDDMPVVVKLTAFPVVSIAGPAAREAAYAIVAQLAFHHGPETIGVEVVEEPGAPGAWGWAKWLPHTRRPAEAAIRVLVVDGPATVGTEGFLRGGHDVVVEVASGAATWLRGRAVEEGLALHAGVRLVVATARGEEELGAPERLGAAAAERLARALNGCRRPARGGEGRAGGLTELLGLGPAAALTAEGLWGAQGERLAVPIGVAPGSARPVVLDLKESAQGGVGPHGLCIGATGSGKSELLRTLVTALALTHSPEELNVVLVDFKGGATFLGLEGLPHTAAVITNLAAEAPLVERMRDALSGELNRRQELLRAAGNAAGVAQYREARERDPGLPALPSLLVVIDEFSELLSQHPEFADLFVAIGRLGRSLGVHILLASQRLDEGRMRGLDSHLSYRIGLRTFSAAESRQVIGTPDAYELPATPGAGFLAAGSGEPERFQAGYVSGPLEPPGQAGGAAEPGLRVFESWESLDAAPRPAAEEPEADPAGAGESLLERAVALCAAAAGGRGMAAHRVWLPPLPERVPLAGIAAPGEDLSAAIGIIDRPFEQRQDPLRVALGEGSGHLAVAGAPRSGKSSTLVTLVASLCATHGPDVLKVYVLALGGAEPAALARLPHVAAVAGKDEPERLARVVDEVRALAADAQAGRPGDGRHTLLVVDGWHALTEEFEELAAGVTALGSEGPAAGVHLAISANRWSSIRPALRDLIDHRLELRLGEPMESLVDRRAQEKLPVKPGRALTAGGEQALVALTSGEDLAHVARSALEAGHEPVPRLRTLPKEVTTGELEAPPAGEGGGYAVPIGVGGTRLATLAWEDTHLLIVGGRGSGKTTALATVLEAVQLWDRASARVVLVDPRRAHLGRVAEEMLAAYAASASQAADAIADTCLTLKERLPGPGISPAQLAERSWWAGPEIFLVIDDLDLVPEAHLAGLVELLPHAPDIGLHVVAARKAGGVGRALFQAFLAALADQRPALLLLDAPAEEGPVLGVKPGPKPPGRGAWRAGGAEPTTIQVAAPGGEAGSGGRHAAAAGAAQ</sequence>
<evidence type="ECO:0000313" key="9">
    <source>
        <dbReference type="Proteomes" id="UP000006078"/>
    </source>
</evidence>
<dbReference type="GO" id="GO:0005524">
    <property type="term" value="F:ATP binding"/>
    <property type="evidence" value="ECO:0007669"/>
    <property type="project" value="UniProtKB-UniRule"/>
</dbReference>
<gene>
    <name evidence="8" type="ORF">HMPREF9719_01518</name>
</gene>
<dbReference type="RefSeq" id="WP_004601408.1">
    <property type="nucleotide sequence ID" value="NZ_JH815195.1"/>
</dbReference>
<dbReference type="InterPro" id="IPR050206">
    <property type="entry name" value="FtsK/SpoIIIE/SftA"/>
</dbReference>
<keyword evidence="2 4" id="KW-0547">Nucleotide-binding</keyword>
<evidence type="ECO:0000256" key="2">
    <source>
        <dbReference type="ARBA" id="ARBA00022741"/>
    </source>
</evidence>
<feature type="binding site" evidence="4">
    <location>
        <begin position="769"/>
        <end position="776"/>
    </location>
    <ligand>
        <name>ATP</name>
        <dbReference type="ChEBI" id="CHEBI:30616"/>
    </ligand>
</feature>
<feature type="region of interest" description="Disordered" evidence="5">
    <location>
        <begin position="12"/>
        <end position="37"/>
    </location>
</feature>
<dbReference type="AlphaFoldDB" id="K0Z2N4"/>
<dbReference type="PROSITE" id="PS50901">
    <property type="entry name" value="FTSK"/>
    <property type="match status" value="3"/>
</dbReference>
<keyword evidence="6" id="KW-1133">Transmembrane helix</keyword>
<dbReference type="PANTHER" id="PTHR22683">
    <property type="entry name" value="SPORULATION PROTEIN RELATED"/>
    <property type="match status" value="1"/>
</dbReference>
<feature type="binding site" evidence="4">
    <location>
        <begin position="432"/>
        <end position="439"/>
    </location>
    <ligand>
        <name>ATP</name>
        <dbReference type="ChEBI" id="CHEBI:30616"/>
    </ligand>
</feature>
<evidence type="ECO:0000259" key="7">
    <source>
        <dbReference type="PROSITE" id="PS50901"/>
    </source>
</evidence>
<dbReference type="eggNOG" id="COG1674">
    <property type="taxonomic scope" value="Bacteria"/>
</dbReference>
<name>K0Z2N4_9CORY</name>
<dbReference type="InterPro" id="IPR003593">
    <property type="entry name" value="AAA+_ATPase"/>
</dbReference>
<feature type="region of interest" description="Disordered" evidence="5">
    <location>
        <begin position="1184"/>
        <end position="1232"/>
    </location>
</feature>
<keyword evidence="3 4" id="KW-0067">ATP-binding</keyword>
<evidence type="ECO:0000256" key="6">
    <source>
        <dbReference type="SAM" id="Phobius"/>
    </source>
</evidence>
<dbReference type="Pfam" id="PF01580">
    <property type="entry name" value="FtsK_SpoIIIE"/>
    <property type="match status" value="2"/>
</dbReference>
<accession>K0Z2N4</accession>
<feature type="transmembrane region" description="Helical" evidence="6">
    <location>
        <begin position="48"/>
        <end position="69"/>
    </location>
</feature>
<dbReference type="SMART" id="SM00382">
    <property type="entry name" value="AAA"/>
    <property type="match status" value="3"/>
</dbReference>
<feature type="binding site" evidence="4">
    <location>
        <begin position="1021"/>
        <end position="1028"/>
    </location>
    <ligand>
        <name>ATP</name>
        <dbReference type="ChEBI" id="CHEBI:30616"/>
    </ligand>
</feature>
<feature type="domain" description="FtsK" evidence="7">
    <location>
        <begin position="409"/>
        <end position="609"/>
    </location>
</feature>
<dbReference type="GO" id="GO:0003677">
    <property type="term" value="F:DNA binding"/>
    <property type="evidence" value="ECO:0007669"/>
    <property type="project" value="InterPro"/>
</dbReference>
<keyword evidence="6" id="KW-0812">Transmembrane</keyword>
<keyword evidence="9" id="KW-1185">Reference proteome</keyword>
<keyword evidence="1" id="KW-0677">Repeat</keyword>
<feature type="region of interest" description="Disordered" evidence="5">
    <location>
        <begin position="640"/>
        <end position="659"/>
    </location>
</feature>
<organism evidence="8 9">
    <name type="scientific">Corynebacterium otitidis ATCC 51513</name>
    <dbReference type="NCBI Taxonomy" id="883169"/>
    <lineage>
        <taxon>Bacteria</taxon>
        <taxon>Bacillati</taxon>
        <taxon>Actinomycetota</taxon>
        <taxon>Actinomycetes</taxon>
        <taxon>Mycobacteriales</taxon>
        <taxon>Corynebacteriaceae</taxon>
        <taxon>Corynebacterium</taxon>
    </lineage>
</organism>
<feature type="compositionally biased region" description="Low complexity" evidence="5">
    <location>
        <begin position="1184"/>
        <end position="1206"/>
    </location>
</feature>
<dbReference type="EMBL" id="AHAE01000072">
    <property type="protein sequence ID" value="EJZ81560.1"/>
    <property type="molecule type" value="Genomic_DNA"/>
</dbReference>
<dbReference type="HOGENOM" id="CLU_003134_1_0_11"/>
<protein>
    <submittedName>
        <fullName evidence="8">Type VII secretion protein EccCa</fullName>
    </submittedName>
</protein>
<dbReference type="NCBIfam" id="TIGR03925">
    <property type="entry name" value="T7SS_EccC_b"/>
    <property type="match status" value="1"/>
</dbReference>
<comment type="caution">
    <text evidence="8">The sequence shown here is derived from an EMBL/GenBank/DDBJ whole genome shotgun (WGS) entry which is preliminary data.</text>
</comment>
<feature type="domain" description="FtsK" evidence="7">
    <location>
        <begin position="997"/>
        <end position="1181"/>
    </location>
</feature>
<proteinExistence type="predicted"/>
<evidence type="ECO:0000256" key="4">
    <source>
        <dbReference type="PROSITE-ProRule" id="PRU00289"/>
    </source>
</evidence>
<reference evidence="8 9" key="1">
    <citation type="submission" date="2012-08" db="EMBL/GenBank/DDBJ databases">
        <title>The Genome Sequence of Turicella otitidis ATCC 51513.</title>
        <authorList>
            <consortium name="The Broad Institute Genome Sequencing Platform"/>
            <person name="Earl A."/>
            <person name="Ward D."/>
            <person name="Feldgarden M."/>
            <person name="Gevers D."/>
            <person name="Huys G."/>
            <person name="Walker B."/>
            <person name="Young S.K."/>
            <person name="Zeng Q."/>
            <person name="Gargeya S."/>
            <person name="Fitzgerald M."/>
            <person name="Haas B."/>
            <person name="Abouelleil A."/>
            <person name="Alvarado L."/>
            <person name="Arachchi H.M."/>
            <person name="Berlin A.M."/>
            <person name="Chapman S.B."/>
            <person name="Goldberg J."/>
            <person name="Griggs A."/>
            <person name="Gujja S."/>
            <person name="Hansen M."/>
            <person name="Howarth C."/>
            <person name="Imamovic A."/>
            <person name="Larimer J."/>
            <person name="McCowen C."/>
            <person name="Montmayeur A."/>
            <person name="Murphy C."/>
            <person name="Neiman D."/>
            <person name="Pearson M."/>
            <person name="Priest M."/>
            <person name="Roberts A."/>
            <person name="Saif S."/>
            <person name="Shea T."/>
            <person name="Sisk P."/>
            <person name="Sykes S."/>
            <person name="Wortman J."/>
            <person name="Nusbaum C."/>
            <person name="Birren B."/>
        </authorList>
    </citation>
    <scope>NUCLEOTIDE SEQUENCE [LARGE SCALE GENOMIC DNA]</scope>
    <source>
        <strain evidence="8 9">ATCC 51513</strain>
    </source>
</reference>
<feature type="compositionally biased region" description="Low complexity" evidence="5">
    <location>
        <begin position="1223"/>
        <end position="1232"/>
    </location>
</feature>
<dbReference type="Proteomes" id="UP000006078">
    <property type="component" value="Unassembled WGS sequence"/>
</dbReference>
<dbReference type="PANTHER" id="PTHR22683:SF1">
    <property type="entry name" value="TYPE VII SECRETION SYSTEM PROTEIN ESSC"/>
    <property type="match status" value="1"/>
</dbReference>